<reference evidence="14" key="3">
    <citation type="submission" date="2025-09" db="UniProtKB">
        <authorList>
            <consortium name="Ensembl"/>
        </authorList>
    </citation>
    <scope>IDENTIFICATION</scope>
</reference>
<dbReference type="Gene3D" id="2.60.40.10">
    <property type="entry name" value="Immunoglobulins"/>
    <property type="match status" value="11"/>
</dbReference>
<evidence type="ECO:0000256" key="9">
    <source>
        <dbReference type="ARBA" id="ARBA00044086"/>
    </source>
</evidence>
<evidence type="ECO:0000256" key="7">
    <source>
        <dbReference type="ARBA" id="ARBA00023319"/>
    </source>
</evidence>
<dbReference type="Pfam" id="PF07679">
    <property type="entry name" value="I-set"/>
    <property type="match status" value="8"/>
</dbReference>
<keyword evidence="7" id="KW-0393">Immunoglobulin domain</keyword>
<dbReference type="FunFam" id="2.60.40.10:FF:000062">
    <property type="entry name" value="Myosin-binding protein C, slow type"/>
    <property type="match status" value="1"/>
</dbReference>
<dbReference type="SMART" id="SM00408">
    <property type="entry name" value="IGc2"/>
    <property type="match status" value="6"/>
</dbReference>
<dbReference type="GO" id="GO:0007155">
    <property type="term" value="P:cell adhesion"/>
    <property type="evidence" value="ECO:0007669"/>
    <property type="project" value="UniProtKB-KW"/>
</dbReference>
<dbReference type="GeneTree" id="ENSGT00940000157698"/>
<evidence type="ECO:0000256" key="6">
    <source>
        <dbReference type="ARBA" id="ARBA00023203"/>
    </source>
</evidence>
<dbReference type="InterPro" id="IPR013098">
    <property type="entry name" value="Ig_I-set"/>
</dbReference>
<keyword evidence="5" id="KW-0514">Muscle protein</keyword>
<evidence type="ECO:0000256" key="2">
    <source>
        <dbReference type="ARBA" id="ARBA00022553"/>
    </source>
</evidence>
<evidence type="ECO:0000256" key="4">
    <source>
        <dbReference type="ARBA" id="ARBA00022889"/>
    </source>
</evidence>
<dbReference type="FunFam" id="2.60.40.10:FF:000070">
    <property type="entry name" value="Myosin-binding protein C, slow type"/>
    <property type="match status" value="1"/>
</dbReference>
<evidence type="ECO:0000259" key="13">
    <source>
        <dbReference type="PROSITE" id="PS50853"/>
    </source>
</evidence>
<comment type="similarity">
    <text evidence="8">Belongs to the immunoglobulin superfamily. MyBP family.</text>
</comment>
<feature type="domain" description="Ig-like" evidence="12">
    <location>
        <begin position="907"/>
        <end position="995"/>
    </location>
</feature>
<dbReference type="InterPro" id="IPR007110">
    <property type="entry name" value="Ig-like_dom"/>
</dbReference>
<keyword evidence="4" id="KW-0130">Cell adhesion</keyword>
<dbReference type="GO" id="GO:0003779">
    <property type="term" value="F:actin binding"/>
    <property type="evidence" value="ECO:0007669"/>
    <property type="project" value="UniProtKB-KW"/>
</dbReference>
<dbReference type="GO" id="GO:0032036">
    <property type="term" value="F:myosin heavy chain binding"/>
    <property type="evidence" value="ECO:0007669"/>
    <property type="project" value="TreeGrafter"/>
</dbReference>
<dbReference type="InterPro" id="IPR013783">
    <property type="entry name" value="Ig-like_fold"/>
</dbReference>
<dbReference type="PANTHER" id="PTHR13817:SF20">
    <property type="entry name" value="MYOSIN-BINDING PROTEIN C, CARDIAC-TYPE"/>
    <property type="match status" value="1"/>
</dbReference>
<dbReference type="FunFam" id="2.60.40.10:FF:000326">
    <property type="entry name" value="Myosin-binding protein C, cardiac-type"/>
    <property type="match status" value="1"/>
</dbReference>
<accession>A0A4W5MQ00</accession>
<dbReference type="InterPro" id="IPR036116">
    <property type="entry name" value="FN3_sf"/>
</dbReference>
<keyword evidence="3" id="KW-0677">Repeat</keyword>
<dbReference type="AlphaFoldDB" id="A0A4W5MQ00"/>
<reference evidence="15" key="1">
    <citation type="submission" date="2018-06" db="EMBL/GenBank/DDBJ databases">
        <title>Genome assembly of Danube salmon.</title>
        <authorList>
            <person name="Macqueen D.J."/>
            <person name="Gundappa M.K."/>
        </authorList>
    </citation>
    <scope>NUCLEOTIDE SEQUENCE [LARGE SCALE GENOMIC DNA]</scope>
</reference>
<feature type="domain" description="Ig-like" evidence="12">
    <location>
        <begin position="119"/>
        <end position="227"/>
    </location>
</feature>
<dbReference type="InterPro" id="IPR003599">
    <property type="entry name" value="Ig_sub"/>
</dbReference>
<dbReference type="PROSITE" id="PS50853">
    <property type="entry name" value="FN3"/>
    <property type="match status" value="3"/>
</dbReference>
<dbReference type="InterPro" id="IPR040849">
    <property type="entry name" value="MyBP-C_THB"/>
</dbReference>
<feature type="domain" description="Ig-like" evidence="12">
    <location>
        <begin position="588"/>
        <end position="701"/>
    </location>
</feature>
<dbReference type="Ensembl" id="ENSHHUT00000041208.1">
    <property type="protein sequence ID" value="ENSHHUP00000039664.1"/>
    <property type="gene ID" value="ENSHHUG00000023916.1"/>
</dbReference>
<dbReference type="PANTHER" id="PTHR13817">
    <property type="entry name" value="TITIN"/>
    <property type="match status" value="1"/>
</dbReference>
<evidence type="ECO:0000256" key="3">
    <source>
        <dbReference type="ARBA" id="ARBA00022737"/>
    </source>
</evidence>
<dbReference type="CDD" id="cd05748">
    <property type="entry name" value="Ig_Titin_like"/>
    <property type="match status" value="1"/>
</dbReference>
<feature type="region of interest" description="Disordered" evidence="11">
    <location>
        <begin position="105"/>
        <end position="128"/>
    </location>
</feature>
<dbReference type="SUPFAM" id="SSF49265">
    <property type="entry name" value="Fibronectin type III"/>
    <property type="match status" value="2"/>
</dbReference>
<dbReference type="FunFam" id="2.60.40.10:FF:000085">
    <property type="entry name" value="Myosin-binding protein C, slow type"/>
    <property type="match status" value="1"/>
</dbReference>
<dbReference type="SMART" id="SM00060">
    <property type="entry name" value="FN3"/>
    <property type="match status" value="3"/>
</dbReference>
<evidence type="ECO:0000256" key="1">
    <source>
        <dbReference type="ARBA" id="ARBA00022433"/>
    </source>
</evidence>
<feature type="compositionally biased region" description="Basic and acidic residues" evidence="11">
    <location>
        <begin position="105"/>
        <end position="123"/>
    </location>
</feature>
<evidence type="ECO:0000256" key="8">
    <source>
        <dbReference type="ARBA" id="ARBA00038352"/>
    </source>
</evidence>
<sequence>LPSPQRNSGKPKTQVAEEGAKVFFETETEKPDAKVRWQCNTKDLVSGDKYVIKADGNKHSLTIQAVTKEDGTAYAVIAGGSKVKFDLKVKEKEVMEEVKLELKEKGKEEVKEKKESQAPDTKTDLTGLFTEKPQSGEVAVGENINFVAKVNAASLLKKPTIKWFKGKWMDLASKSGKNLQLKELYDRNSKVYTFEMQIIAAKPSFAGAYRCEVSSRDKFDSCNFDLTVHGGSMDGSEEAGELDFSALLKKSASKSQVKSEPDEDVWEILQNAPASEYEKIAFQYGITDLRGMLKRLKKMKKEEKKSEAFLKKLDPAYQVEKGHKMKLCIDVANEDVDVKWLKNGQEIQSTGRYIFESVGNKRYLTINHCSLSDDATYTCVVGDEKCTTELFVKEPAVTITSNLEDQMVMKGERVELECEVSEEGATVKWEKDGVELTRDESFKYRFKKDGRKHVLIINEATKEDCGHYTVKTNGGESMAELMVSEKELEVYQNIADLTVKAKDEAVFKCEVSDETVKGIWYKNGVEVKADARTHITHIGRIHKLTIDDVKPEDQGDYTFVPEGYAFNLSAKLNFLEVKIDYVPRQDPPKIHLDCMGHTADSTIVVVAGNKLRLDVPITGDPAPTVVWTKGEKVKLLVFLILEGVTPGQNSNQVMTEGDGRLHVESTKGHCIFTIEGADKQDEGLYSVIVRNPAGEDKADINVKVVDAPDPPSAPRILSVQEDSCVVQWDPPKSDGGNPIIGYVLERKKKKSYRWMRLNFDPYTDTTYEAKRMIEGVEYEMRVYAVNAIGMSCHSAASQPFIPVAPTSEPVGLCVDDISDTTISLKWRTPELLGSSELDGYGVEYCKEGSDEWVPAFVGLTERTSVIIRDLPTGEKMQFRVRAYNMAGPSAPTSLAQTVTIREIMQKPKIWIPRNLRQTLIKKVEETINLVIPFQGKPRPVITWSKDGEPLNPKQVSVRNSDTDTILFIRKSERKDSGKYEVKLQIENVEDTASISIQIVDLPGSPEKLKIMDVWGFNVALEWKPPKDNGNCEITGYMVQKADKKTMEWYTVYELCRRTNCVVADLIMGNEYIFRIYAVNMVGLSLEPCFSADSAYIQKTGFEYKPPTYKEHDFSEAPKFTHPLVSRSVIAGYNATLSCSVRGIPKPKVTWYKNKMDISNEAKYRMFSKQGVLTLEIRKPCSFDGGVYMCKAVNASGEDVVECKLEIRGPQTGK</sequence>
<organism evidence="14 15">
    <name type="scientific">Hucho hucho</name>
    <name type="common">huchen</name>
    <dbReference type="NCBI Taxonomy" id="62062"/>
    <lineage>
        <taxon>Eukaryota</taxon>
        <taxon>Metazoa</taxon>
        <taxon>Chordata</taxon>
        <taxon>Craniata</taxon>
        <taxon>Vertebrata</taxon>
        <taxon>Euteleostomi</taxon>
        <taxon>Actinopterygii</taxon>
        <taxon>Neopterygii</taxon>
        <taxon>Teleostei</taxon>
        <taxon>Protacanthopterygii</taxon>
        <taxon>Salmoniformes</taxon>
        <taxon>Salmonidae</taxon>
        <taxon>Salmoninae</taxon>
        <taxon>Hucho</taxon>
    </lineage>
</organism>
<dbReference type="SUPFAM" id="SSF48726">
    <property type="entry name" value="Immunoglobulin"/>
    <property type="match status" value="8"/>
</dbReference>
<dbReference type="FunFam" id="2.60.40.10:FF:000060">
    <property type="entry name" value="Myosin-binding protein C, slow type"/>
    <property type="match status" value="1"/>
</dbReference>
<evidence type="ECO:0000256" key="11">
    <source>
        <dbReference type="SAM" id="MobiDB-lite"/>
    </source>
</evidence>
<dbReference type="FunFam" id="2.60.40.10:FF:000031">
    <property type="entry name" value="Myosin-binding protein C, slow type"/>
    <property type="match status" value="1"/>
</dbReference>
<dbReference type="InterPro" id="IPR050964">
    <property type="entry name" value="Striated_Muscle_Regulatory"/>
</dbReference>
<keyword evidence="2" id="KW-0597">Phosphoprotein</keyword>
<dbReference type="Pfam" id="PF00041">
    <property type="entry name" value="fn3"/>
    <property type="match status" value="3"/>
</dbReference>
<dbReference type="FunFam" id="2.60.40.10:FF:000111">
    <property type="entry name" value="Myosin-binding protein C, slow type"/>
    <property type="match status" value="1"/>
</dbReference>
<evidence type="ECO:0000256" key="10">
    <source>
        <dbReference type="ARBA" id="ARBA00044215"/>
    </source>
</evidence>
<dbReference type="FunFam" id="2.60.40.10:FF:000081">
    <property type="entry name" value="Myosin-binding protein C, slow type"/>
    <property type="match status" value="1"/>
</dbReference>
<dbReference type="CDD" id="cd00063">
    <property type="entry name" value="FN3"/>
    <property type="match status" value="3"/>
</dbReference>
<feature type="domain" description="Ig-like" evidence="12">
    <location>
        <begin position="395"/>
        <end position="489"/>
    </location>
</feature>
<dbReference type="PROSITE" id="PS50835">
    <property type="entry name" value="IG_LIKE"/>
    <property type="match status" value="6"/>
</dbReference>
<feature type="domain" description="Ig-like" evidence="12">
    <location>
        <begin position="328"/>
        <end position="381"/>
    </location>
</feature>
<dbReference type="FunFam" id="2.60.40.10:FF:000225">
    <property type="entry name" value="Myosin-binding protein C, cardiac-type"/>
    <property type="match status" value="1"/>
</dbReference>
<evidence type="ECO:0000256" key="5">
    <source>
        <dbReference type="ARBA" id="ARBA00023179"/>
    </source>
</evidence>
<dbReference type="GO" id="GO:0055010">
    <property type="term" value="P:ventricular cardiac muscle tissue morphogenesis"/>
    <property type="evidence" value="ECO:0007669"/>
    <property type="project" value="TreeGrafter"/>
</dbReference>
<dbReference type="Proteomes" id="UP000314982">
    <property type="component" value="Unassembled WGS sequence"/>
</dbReference>
<evidence type="ECO:0000313" key="15">
    <source>
        <dbReference type="Proteomes" id="UP000314982"/>
    </source>
</evidence>
<evidence type="ECO:0000259" key="12">
    <source>
        <dbReference type="PROSITE" id="PS50835"/>
    </source>
</evidence>
<dbReference type="GO" id="GO:0045214">
    <property type="term" value="P:sarcomere organization"/>
    <property type="evidence" value="ECO:0007669"/>
    <property type="project" value="TreeGrafter"/>
</dbReference>
<keyword evidence="6" id="KW-0009">Actin-binding</keyword>
<dbReference type="Pfam" id="PF18362">
    <property type="entry name" value="THB"/>
    <property type="match status" value="1"/>
</dbReference>
<evidence type="ECO:0000313" key="14">
    <source>
        <dbReference type="Ensembl" id="ENSHHUP00000039664.1"/>
    </source>
</evidence>
<keyword evidence="15" id="KW-1185">Reference proteome</keyword>
<proteinExistence type="inferred from homology"/>
<dbReference type="GO" id="GO:0031430">
    <property type="term" value="C:M band"/>
    <property type="evidence" value="ECO:0007669"/>
    <property type="project" value="TreeGrafter"/>
</dbReference>
<protein>
    <recommendedName>
        <fullName evidence="9">Myosin-binding protein C, cardiac-type</fullName>
    </recommendedName>
    <alternativeName>
        <fullName evidence="10">C-protein, cardiac muscle isoform</fullName>
    </alternativeName>
</protein>
<dbReference type="InterPro" id="IPR003598">
    <property type="entry name" value="Ig_sub2"/>
</dbReference>
<keyword evidence="1" id="KW-0787">Thick filament</keyword>
<dbReference type="SMART" id="SM00409">
    <property type="entry name" value="IG"/>
    <property type="match status" value="8"/>
</dbReference>
<dbReference type="InterPro" id="IPR036179">
    <property type="entry name" value="Ig-like_dom_sf"/>
</dbReference>
<name>A0A4W5MQ00_9TELE</name>
<dbReference type="FunFam" id="2.60.40.10:FF:000518">
    <property type="entry name" value="Myosin-binding protein C, cardiac-type"/>
    <property type="match status" value="1"/>
</dbReference>
<feature type="domain" description="Fibronectin type-III" evidence="13">
    <location>
        <begin position="710"/>
        <end position="809"/>
    </location>
</feature>
<feature type="domain" description="Fibronectin type-III" evidence="13">
    <location>
        <begin position="810"/>
        <end position="903"/>
    </location>
</feature>
<dbReference type="GO" id="GO:0032982">
    <property type="term" value="C:myosin filament"/>
    <property type="evidence" value="ECO:0007669"/>
    <property type="project" value="UniProtKB-KW"/>
</dbReference>
<reference evidence="14" key="2">
    <citation type="submission" date="2025-08" db="UniProtKB">
        <authorList>
            <consortium name="Ensembl"/>
        </authorList>
    </citation>
    <scope>IDENTIFICATION</scope>
</reference>
<feature type="domain" description="Fibronectin type-III" evidence="13">
    <location>
        <begin position="1004"/>
        <end position="1099"/>
    </location>
</feature>
<dbReference type="InterPro" id="IPR003961">
    <property type="entry name" value="FN3_dom"/>
</dbReference>
<feature type="domain" description="Ig-like" evidence="12">
    <location>
        <begin position="1117"/>
        <end position="1205"/>
    </location>
</feature>